<dbReference type="Proteomes" id="UP000054018">
    <property type="component" value="Unassembled WGS sequence"/>
</dbReference>
<name>A0A0C9XR86_9AGAM</name>
<accession>A0A0C9XR86</accession>
<reference evidence="2 3" key="1">
    <citation type="submission" date="2014-04" db="EMBL/GenBank/DDBJ databases">
        <authorList>
            <consortium name="DOE Joint Genome Institute"/>
            <person name="Kuo A."/>
            <person name="Kohler A."/>
            <person name="Costa M.D."/>
            <person name="Nagy L.G."/>
            <person name="Floudas D."/>
            <person name="Copeland A."/>
            <person name="Barry K.W."/>
            <person name="Cichocki N."/>
            <person name="Veneault-Fourrey C."/>
            <person name="LaButti K."/>
            <person name="Lindquist E.A."/>
            <person name="Lipzen A."/>
            <person name="Lundell T."/>
            <person name="Morin E."/>
            <person name="Murat C."/>
            <person name="Sun H."/>
            <person name="Tunlid A."/>
            <person name="Henrissat B."/>
            <person name="Grigoriev I.V."/>
            <person name="Hibbett D.S."/>
            <person name="Martin F."/>
            <person name="Nordberg H.P."/>
            <person name="Cantor M.N."/>
            <person name="Hua S.X."/>
        </authorList>
    </citation>
    <scope>NUCLEOTIDE SEQUENCE [LARGE SCALE GENOMIC DNA]</scope>
    <source>
        <strain evidence="2 3">441</strain>
    </source>
</reference>
<feature type="compositionally biased region" description="Basic and acidic residues" evidence="1">
    <location>
        <begin position="124"/>
        <end position="139"/>
    </location>
</feature>
<dbReference type="AlphaFoldDB" id="A0A0C9XR86"/>
<protein>
    <submittedName>
        <fullName evidence="2">Uncharacterized protein</fullName>
    </submittedName>
</protein>
<keyword evidence="3" id="KW-1185">Reference proteome</keyword>
<evidence type="ECO:0000313" key="2">
    <source>
        <dbReference type="EMBL" id="KIK14805.1"/>
    </source>
</evidence>
<gene>
    <name evidence="2" type="ORF">PISMIDRAFT_17000</name>
</gene>
<proteinExistence type="predicted"/>
<sequence length="139" mass="15439">MSTSKATTSSKPKYLSLDAAHDLIPKLWVKNLKRLESLMHEIPEVSGHIEDLRQFTSHMSTHVPNYDNNLKEVIRASLFTLTALQKQFHQQVVKSKAKPAQGPSVGSQVGGEGVRWSQQQMEKAAARGDKGDKVRTMGT</sequence>
<reference evidence="3" key="2">
    <citation type="submission" date="2015-01" db="EMBL/GenBank/DDBJ databases">
        <title>Evolutionary Origins and Diversification of the Mycorrhizal Mutualists.</title>
        <authorList>
            <consortium name="DOE Joint Genome Institute"/>
            <consortium name="Mycorrhizal Genomics Consortium"/>
            <person name="Kohler A."/>
            <person name="Kuo A."/>
            <person name="Nagy L.G."/>
            <person name="Floudas D."/>
            <person name="Copeland A."/>
            <person name="Barry K.W."/>
            <person name="Cichocki N."/>
            <person name="Veneault-Fourrey C."/>
            <person name="LaButti K."/>
            <person name="Lindquist E.A."/>
            <person name="Lipzen A."/>
            <person name="Lundell T."/>
            <person name="Morin E."/>
            <person name="Murat C."/>
            <person name="Riley R."/>
            <person name="Ohm R."/>
            <person name="Sun H."/>
            <person name="Tunlid A."/>
            <person name="Henrissat B."/>
            <person name="Grigoriev I.V."/>
            <person name="Hibbett D.S."/>
            <person name="Martin F."/>
        </authorList>
    </citation>
    <scope>NUCLEOTIDE SEQUENCE [LARGE SCALE GENOMIC DNA]</scope>
    <source>
        <strain evidence="3">441</strain>
    </source>
</reference>
<feature type="region of interest" description="Disordered" evidence="1">
    <location>
        <begin position="94"/>
        <end position="139"/>
    </location>
</feature>
<dbReference type="EMBL" id="KN833921">
    <property type="protein sequence ID" value="KIK14805.1"/>
    <property type="molecule type" value="Genomic_DNA"/>
</dbReference>
<organism evidence="2 3">
    <name type="scientific">Pisolithus microcarpus 441</name>
    <dbReference type="NCBI Taxonomy" id="765257"/>
    <lineage>
        <taxon>Eukaryota</taxon>
        <taxon>Fungi</taxon>
        <taxon>Dikarya</taxon>
        <taxon>Basidiomycota</taxon>
        <taxon>Agaricomycotina</taxon>
        <taxon>Agaricomycetes</taxon>
        <taxon>Agaricomycetidae</taxon>
        <taxon>Boletales</taxon>
        <taxon>Sclerodermatineae</taxon>
        <taxon>Pisolithaceae</taxon>
        <taxon>Pisolithus</taxon>
    </lineage>
</organism>
<evidence type="ECO:0000256" key="1">
    <source>
        <dbReference type="SAM" id="MobiDB-lite"/>
    </source>
</evidence>
<dbReference type="HOGENOM" id="CLU_043570_0_1_1"/>
<evidence type="ECO:0000313" key="3">
    <source>
        <dbReference type="Proteomes" id="UP000054018"/>
    </source>
</evidence>